<dbReference type="PANTHER" id="PTHR12486">
    <property type="entry name" value="APRATAXIN-RELATED"/>
    <property type="match status" value="1"/>
</dbReference>
<dbReference type="Proteomes" id="UP000268162">
    <property type="component" value="Unassembled WGS sequence"/>
</dbReference>
<dbReference type="InterPro" id="IPR036265">
    <property type="entry name" value="HIT-like_sf"/>
</dbReference>
<dbReference type="EMBL" id="ML002507">
    <property type="protein sequence ID" value="RKP37347.1"/>
    <property type="molecule type" value="Genomic_DNA"/>
</dbReference>
<gene>
    <name evidence="2" type="ORF">BJ085DRAFT_35336</name>
</gene>
<dbReference type="GO" id="GO:0003697">
    <property type="term" value="F:single-stranded DNA binding"/>
    <property type="evidence" value="ECO:0007669"/>
    <property type="project" value="TreeGrafter"/>
</dbReference>
<dbReference type="Pfam" id="PF11969">
    <property type="entry name" value="DcpS_C"/>
    <property type="match status" value="1"/>
</dbReference>
<dbReference type="GO" id="GO:0005634">
    <property type="term" value="C:nucleus"/>
    <property type="evidence" value="ECO:0007669"/>
    <property type="project" value="TreeGrafter"/>
</dbReference>
<feature type="compositionally biased region" description="Pro residues" evidence="1">
    <location>
        <begin position="1"/>
        <end position="10"/>
    </location>
</feature>
<evidence type="ECO:0008006" key="4">
    <source>
        <dbReference type="Google" id="ProtNLM"/>
    </source>
</evidence>
<evidence type="ECO:0000313" key="3">
    <source>
        <dbReference type="Proteomes" id="UP000268162"/>
    </source>
</evidence>
<protein>
    <recommendedName>
        <fullName evidence="4">HIT-like domain-containing protein</fullName>
    </recommendedName>
</protein>
<reference evidence="3" key="1">
    <citation type="journal article" date="2018" name="Nat. Microbiol.">
        <title>Leveraging single-cell genomics to expand the fungal tree of life.</title>
        <authorList>
            <person name="Ahrendt S.R."/>
            <person name="Quandt C.A."/>
            <person name="Ciobanu D."/>
            <person name="Clum A."/>
            <person name="Salamov A."/>
            <person name="Andreopoulos B."/>
            <person name="Cheng J.F."/>
            <person name="Woyke T."/>
            <person name="Pelin A."/>
            <person name="Henrissat B."/>
            <person name="Reynolds N.K."/>
            <person name="Benny G.L."/>
            <person name="Smith M.E."/>
            <person name="James T.Y."/>
            <person name="Grigoriev I.V."/>
        </authorList>
    </citation>
    <scope>NUCLEOTIDE SEQUENCE [LARGE SCALE GENOMIC DNA]</scope>
    <source>
        <strain evidence="3">RSA 468</strain>
    </source>
</reference>
<feature type="region of interest" description="Disordered" evidence="1">
    <location>
        <begin position="1"/>
        <end position="23"/>
    </location>
</feature>
<feature type="region of interest" description="Disordered" evidence="1">
    <location>
        <begin position="258"/>
        <end position="303"/>
    </location>
</feature>
<dbReference type="GO" id="GO:0000012">
    <property type="term" value="P:single strand break repair"/>
    <property type="evidence" value="ECO:0007669"/>
    <property type="project" value="TreeGrafter"/>
</dbReference>
<feature type="compositionally biased region" description="Polar residues" evidence="1">
    <location>
        <begin position="284"/>
        <end position="300"/>
    </location>
</feature>
<evidence type="ECO:0000313" key="2">
    <source>
        <dbReference type="EMBL" id="RKP37347.1"/>
    </source>
</evidence>
<dbReference type="STRING" id="215637.A0A4P9ZUV9"/>
<dbReference type="SUPFAM" id="SSF54197">
    <property type="entry name" value="HIT-like"/>
    <property type="match status" value="2"/>
</dbReference>
<name>A0A4P9ZUV9_9FUNG</name>
<dbReference type="GO" id="GO:1990165">
    <property type="term" value="F:single-strand break-containing DNA binding"/>
    <property type="evidence" value="ECO:0007669"/>
    <property type="project" value="TreeGrafter"/>
</dbReference>
<dbReference type="GO" id="GO:0030983">
    <property type="term" value="F:mismatched DNA binding"/>
    <property type="evidence" value="ECO:0007669"/>
    <property type="project" value="TreeGrafter"/>
</dbReference>
<organism evidence="2 3">
    <name type="scientific">Dimargaris cristalligena</name>
    <dbReference type="NCBI Taxonomy" id="215637"/>
    <lineage>
        <taxon>Eukaryota</taxon>
        <taxon>Fungi</taxon>
        <taxon>Fungi incertae sedis</taxon>
        <taxon>Zoopagomycota</taxon>
        <taxon>Kickxellomycotina</taxon>
        <taxon>Dimargaritomycetes</taxon>
        <taxon>Dimargaritales</taxon>
        <taxon>Dimargaritaceae</taxon>
        <taxon>Dimargaris</taxon>
    </lineage>
</organism>
<dbReference type="PANTHER" id="PTHR12486:SF4">
    <property type="entry name" value="APRATAXIN"/>
    <property type="match status" value="1"/>
</dbReference>
<dbReference type="GO" id="GO:0033699">
    <property type="term" value="F:DNA 5'-adenosine monophosphate hydrolase activity"/>
    <property type="evidence" value="ECO:0007669"/>
    <property type="project" value="TreeGrafter"/>
</dbReference>
<dbReference type="Gene3D" id="3.30.428.10">
    <property type="entry name" value="HIT-like"/>
    <property type="match status" value="1"/>
</dbReference>
<evidence type="ECO:0000256" key="1">
    <source>
        <dbReference type="SAM" id="MobiDB-lite"/>
    </source>
</evidence>
<proteinExistence type="predicted"/>
<dbReference type="GO" id="GO:0003725">
    <property type="term" value="F:double-stranded RNA binding"/>
    <property type="evidence" value="ECO:0007669"/>
    <property type="project" value="TreeGrafter"/>
</dbReference>
<sequence>MDVDTPPSPSRGPHQRTWTSGRQHWPCHSPLEYYCRHPERFPAETFYCDDTLMVIADKYPKARYHFLILPRIPIHNIYDLESTDAPLIAAMAQRAEWLIETIRTNQLRSPTRPKTGVVGGTTYYSSSNHSLSGPSSSSPPPSPPLYLNTPYCSLVSTASGNNKNPHPHALPAIIQALPNHVFQFLVGFHTVPSLPQLHLHVISDDLLGPVMKSAGKWNTFTTPFLRPPAMVYEQLVQSLPPSASAGLPSSLLSGLSSLSMDRSNRHGGGPHETEPPHYHHPSGTGATNLTNNGQFGTSSPHKPIPYEQNYEMKLLQLPLRCIHCNRTFVKFPELRSHRMMCYIQAKQHLLTNGDNIALDAMSS</sequence>
<dbReference type="AlphaFoldDB" id="A0A4P9ZUV9"/>
<keyword evidence="3" id="KW-1185">Reference proteome</keyword>
<accession>A0A4P9ZUV9</accession>